<gene>
    <name evidence="1" type="ORF">BAOM_0663</name>
</gene>
<dbReference type="Proteomes" id="UP000283095">
    <property type="component" value="Chromosome"/>
</dbReference>
<dbReference type="RefSeq" id="WP_127759008.1">
    <property type="nucleotide sequence ID" value="NZ_CP026095.1"/>
</dbReference>
<accession>A0A3T0KM31</accession>
<protein>
    <submittedName>
        <fullName evidence="1">Uncharacterized protein</fullName>
    </submittedName>
</protein>
<evidence type="ECO:0000313" key="1">
    <source>
        <dbReference type="EMBL" id="AZV41295.1"/>
    </source>
</evidence>
<dbReference type="AlphaFoldDB" id="A0A3T0KM31"/>
<proteinExistence type="predicted"/>
<dbReference type="EMBL" id="CP026095">
    <property type="protein sequence ID" value="AZV41295.1"/>
    <property type="molecule type" value="Genomic_DNA"/>
</dbReference>
<evidence type="ECO:0000313" key="2">
    <source>
        <dbReference type="Proteomes" id="UP000283095"/>
    </source>
</evidence>
<dbReference type="KEGG" id="pasa:BAOM_0663"/>
<name>A0A3T0KM31_9BACI</name>
<reference evidence="1 2" key="1">
    <citation type="submission" date="2018-01" db="EMBL/GenBank/DDBJ databases">
        <title>Bacillus asahii Genome sequencing and assembly.</title>
        <authorList>
            <person name="Jiang H."/>
            <person name="Feng Y."/>
            <person name="Zhao F."/>
            <person name="Lin X."/>
        </authorList>
    </citation>
    <scope>NUCLEOTIDE SEQUENCE [LARGE SCALE GENOMIC DNA]</scope>
    <source>
        <strain evidence="1 2">OM18</strain>
    </source>
</reference>
<organism evidence="1 2">
    <name type="scientific">Peribacillus asahii</name>
    <dbReference type="NCBI Taxonomy" id="228899"/>
    <lineage>
        <taxon>Bacteria</taxon>
        <taxon>Bacillati</taxon>
        <taxon>Bacillota</taxon>
        <taxon>Bacilli</taxon>
        <taxon>Bacillales</taxon>
        <taxon>Bacillaceae</taxon>
        <taxon>Peribacillus</taxon>
    </lineage>
</organism>
<sequence>MQNNYWLYFFALLAGFAFILLPVAGTIFAGLEPILAVIGIVVVLLFAVIIVWKALESLFKR</sequence>